<dbReference type="Pfam" id="PF03372">
    <property type="entry name" value="Exo_endo_phos"/>
    <property type="match status" value="1"/>
</dbReference>
<dbReference type="EMBL" id="BOPO01000128">
    <property type="protein sequence ID" value="GIL30955.1"/>
    <property type="molecule type" value="Genomic_DNA"/>
</dbReference>
<dbReference type="InterPro" id="IPR036691">
    <property type="entry name" value="Endo/exonu/phosph_ase_sf"/>
</dbReference>
<organism evidence="3 4">
    <name type="scientific">Actinocatenispora comari</name>
    <dbReference type="NCBI Taxonomy" id="2807577"/>
    <lineage>
        <taxon>Bacteria</taxon>
        <taxon>Bacillati</taxon>
        <taxon>Actinomycetota</taxon>
        <taxon>Actinomycetes</taxon>
        <taxon>Micromonosporales</taxon>
        <taxon>Micromonosporaceae</taxon>
        <taxon>Actinocatenispora</taxon>
    </lineage>
</organism>
<dbReference type="Gene3D" id="3.60.10.10">
    <property type="entry name" value="Endonuclease/exonuclease/phosphatase"/>
    <property type="match status" value="1"/>
</dbReference>
<feature type="domain" description="Endonuclease/exonuclease/phosphatase" evidence="2">
    <location>
        <begin position="112"/>
        <end position="312"/>
    </location>
</feature>
<proteinExistence type="predicted"/>
<feature type="transmembrane region" description="Helical" evidence="1">
    <location>
        <begin position="21"/>
        <end position="42"/>
    </location>
</feature>
<keyword evidence="4" id="KW-1185">Reference proteome</keyword>
<dbReference type="Proteomes" id="UP000614996">
    <property type="component" value="Unassembled WGS sequence"/>
</dbReference>
<reference evidence="4" key="1">
    <citation type="journal article" date="2021" name="Int. J. Syst. Evol. Microbiol.">
        <title>Actinocatenispora comari sp. nov., an endophytic actinomycete isolated from aerial parts of Comarum salesowianum.</title>
        <authorList>
            <person name="Oyunbileg N."/>
            <person name="Iizaka Y."/>
            <person name="Hamada M."/>
            <person name="Davaapurev B.O."/>
            <person name="Fukumoto A."/>
            <person name="Tsetseg B."/>
            <person name="Kato F."/>
            <person name="Tamura T."/>
            <person name="Batkhuu J."/>
            <person name="Anzai Y."/>
        </authorList>
    </citation>
    <scope>NUCLEOTIDE SEQUENCE [LARGE SCALE GENOMIC DNA]</scope>
    <source>
        <strain evidence="4">NUM-2625</strain>
    </source>
</reference>
<evidence type="ECO:0000259" key="2">
    <source>
        <dbReference type="Pfam" id="PF03372"/>
    </source>
</evidence>
<accession>A0A8J4EP47</accession>
<gene>
    <name evidence="3" type="ORF">NUM_62090</name>
</gene>
<dbReference type="SUPFAM" id="SSF56219">
    <property type="entry name" value="DNase I-like"/>
    <property type="match status" value="1"/>
</dbReference>
<feature type="transmembrane region" description="Helical" evidence="1">
    <location>
        <begin position="77"/>
        <end position="98"/>
    </location>
</feature>
<name>A0A8J4EP47_9ACTN</name>
<dbReference type="AlphaFoldDB" id="A0A8J4EP47"/>
<keyword evidence="1" id="KW-1133">Transmembrane helix</keyword>
<protein>
    <submittedName>
        <fullName evidence="3">Teicoplanin resistance protein VanJ</fullName>
    </submittedName>
</protein>
<evidence type="ECO:0000313" key="4">
    <source>
        <dbReference type="Proteomes" id="UP000614996"/>
    </source>
</evidence>
<dbReference type="InterPro" id="IPR005135">
    <property type="entry name" value="Endo/exonuclease/phosphatase"/>
</dbReference>
<comment type="caution">
    <text evidence="3">The sequence shown here is derived from an EMBL/GenBank/DDBJ whole genome shotgun (WGS) entry which is preliminary data.</text>
</comment>
<sequence>MPRLTPSAPPRQYPRTGTRRRGLVLAAMALLLGLLLCGHGWIPNAGGHLGSLVETFLPWYGLAVPVLLVGALCRRSVVATVALLVPVVAWLSLFGGLLPDKSGPGAQLTVVSHNVGAANPDPAGTARDLAGSGADLVALEELTPQATGTYQAGLARAYPYHVVRGTVGLWSRLPLSDGGPAGAMDPSRALRATVRTDRGPLAVYVVHLWSVRVGPSEGFSAGVRDSGAATLAEAVAADRAERVVVLGDLNGTPDDRAFAGLTARLRSAQAVAGHGFGFSWPATFPVARIDQILVRGVQPTRAWVLPGTGSDHLPVAAGLRW</sequence>
<keyword evidence="1" id="KW-0472">Membrane</keyword>
<evidence type="ECO:0000256" key="1">
    <source>
        <dbReference type="SAM" id="Phobius"/>
    </source>
</evidence>
<evidence type="ECO:0000313" key="3">
    <source>
        <dbReference type="EMBL" id="GIL30955.1"/>
    </source>
</evidence>
<dbReference type="GO" id="GO:0003824">
    <property type="term" value="F:catalytic activity"/>
    <property type="evidence" value="ECO:0007669"/>
    <property type="project" value="InterPro"/>
</dbReference>
<feature type="transmembrane region" description="Helical" evidence="1">
    <location>
        <begin position="48"/>
        <end position="70"/>
    </location>
</feature>
<keyword evidence="1" id="KW-0812">Transmembrane</keyword>